<dbReference type="SUPFAM" id="SSF53335">
    <property type="entry name" value="S-adenosyl-L-methionine-dependent methyltransferases"/>
    <property type="match status" value="1"/>
</dbReference>
<feature type="domain" description="Spore protein YkvP/CgeB glycosyl transferase-like" evidence="2">
    <location>
        <begin position="399"/>
        <end position="527"/>
    </location>
</feature>
<dbReference type="Pfam" id="PF13524">
    <property type="entry name" value="Glyco_trans_1_2"/>
    <property type="match status" value="1"/>
</dbReference>
<keyword evidence="4" id="KW-1185">Reference proteome</keyword>
<dbReference type="Gene3D" id="3.40.50.2000">
    <property type="entry name" value="Glycogen Phosphorylase B"/>
    <property type="match status" value="1"/>
</dbReference>
<comment type="caution">
    <text evidence="3">The sequence shown here is derived from an EMBL/GenBank/DDBJ whole genome shotgun (WGS) entry which is preliminary data.</text>
</comment>
<dbReference type="GO" id="GO:0032259">
    <property type="term" value="P:methylation"/>
    <property type="evidence" value="ECO:0007669"/>
    <property type="project" value="UniProtKB-KW"/>
</dbReference>
<evidence type="ECO:0000259" key="2">
    <source>
        <dbReference type="Pfam" id="PF13524"/>
    </source>
</evidence>
<evidence type="ECO:0000256" key="1">
    <source>
        <dbReference type="SAM" id="MobiDB-lite"/>
    </source>
</evidence>
<dbReference type="SUPFAM" id="SSF53756">
    <property type="entry name" value="UDP-Glycosyltransferase/glycogen phosphorylase"/>
    <property type="match status" value="1"/>
</dbReference>
<dbReference type="PANTHER" id="PTHR43861">
    <property type="entry name" value="TRANS-ACONITATE 2-METHYLTRANSFERASE-RELATED"/>
    <property type="match status" value="1"/>
</dbReference>
<evidence type="ECO:0000313" key="3">
    <source>
        <dbReference type="EMBL" id="GAN76061.1"/>
    </source>
</evidence>
<dbReference type="CDD" id="cd02440">
    <property type="entry name" value="AdoMet_MTases"/>
    <property type="match status" value="1"/>
</dbReference>
<reference evidence="3 4" key="1">
    <citation type="submission" date="2012-11" db="EMBL/GenBank/DDBJ databases">
        <title>Whole genome sequence of Acidisphaera rubrifaciens HS-AP3.</title>
        <authorList>
            <person name="Azuma Y."/>
            <person name="Higashiura N."/>
            <person name="Hirakawa H."/>
            <person name="Matsushita K."/>
        </authorList>
    </citation>
    <scope>NUCLEOTIDE SEQUENCE [LARGE SCALE GENOMIC DNA]</scope>
    <source>
        <strain evidence="3 4">HS-AP3</strain>
    </source>
</reference>
<feature type="compositionally biased region" description="Low complexity" evidence="1">
    <location>
        <begin position="583"/>
        <end position="597"/>
    </location>
</feature>
<name>A0A0D6P3Z2_9PROT</name>
<protein>
    <submittedName>
        <fullName evidence="3">Methyltransferase</fullName>
    </submittedName>
</protein>
<dbReference type="Gene3D" id="3.40.50.150">
    <property type="entry name" value="Vaccinia Virus protein VP39"/>
    <property type="match status" value="1"/>
</dbReference>
<gene>
    <name evidence="3" type="ORF">Asru_0046_05</name>
</gene>
<dbReference type="RefSeq" id="WP_084623114.1">
    <property type="nucleotide sequence ID" value="NZ_BANB01000046.1"/>
</dbReference>
<dbReference type="AlphaFoldDB" id="A0A0D6P3Z2"/>
<evidence type="ECO:0000313" key="4">
    <source>
        <dbReference type="Proteomes" id="UP000032680"/>
    </source>
</evidence>
<feature type="region of interest" description="Disordered" evidence="1">
    <location>
        <begin position="562"/>
        <end position="601"/>
    </location>
</feature>
<sequence length="608" mass="66988">MTVFHDAPNPDLLERIPLAARTVLDVGCGRGGLGLALRTLNPNARILGIELDDEAAPIAASRYDAVAHVNVEQNPLPFGDEVIDCLVYGDVLEHLRDPWGVVSRQLTRLADDGTVLICAPNVEHWTFVARLLQGTWEYEPSGLFDATHLRWFSLSNLRRALDRLGVVALDVHPRVFDADRATRFVETLGPALAALGVTKQNYAPRAAALQYVWRAIKTARPRLTVAATMLKPVGGVSDLRVVLPQHALATDPTVTAVIGTLETIRPPAGDTPRILVLHRPILKGARGLEILRQRLAEGWVIVTEFDDHPDYFPAMQGGENWTFAGVHAVQTTTDTLVEILRHHNPEVARFPNALRTVPEPANYAHADRLTLFFGALNREGDWAPYMDALNDVAAAAGDRLQFRVVHDEAFFKALRTPHKQFTPTCDYSTYTQLLSECEVSFMPLADNPFNRAKSDLKFIEAGACRVTALASPVAYDRTLVDGETGLLFADADELRMRLMRLVAVPEDGRVLADAARAYVLRERMLAQQVRPRIDWYRALWDRRAELTEALYSRVPALMPPPSGTVRPQALPPAAPQPAPIETPPVQTATAPAAPAPAELDTAEVRLFG</sequence>
<keyword evidence="3" id="KW-0489">Methyltransferase</keyword>
<feature type="compositionally biased region" description="Pro residues" evidence="1">
    <location>
        <begin position="569"/>
        <end position="582"/>
    </location>
</feature>
<accession>A0A0D6P3Z2</accession>
<dbReference type="OrthoDB" id="9810247at2"/>
<dbReference type="InterPro" id="IPR055259">
    <property type="entry name" value="YkvP/CgeB_Glyco_trans-like"/>
</dbReference>
<proteinExistence type="predicted"/>
<dbReference type="InterPro" id="IPR029063">
    <property type="entry name" value="SAM-dependent_MTases_sf"/>
</dbReference>
<organism evidence="3 4">
    <name type="scientific">Acidisphaera rubrifaciens HS-AP3</name>
    <dbReference type="NCBI Taxonomy" id="1231350"/>
    <lineage>
        <taxon>Bacteria</taxon>
        <taxon>Pseudomonadati</taxon>
        <taxon>Pseudomonadota</taxon>
        <taxon>Alphaproteobacteria</taxon>
        <taxon>Acetobacterales</taxon>
        <taxon>Acetobacteraceae</taxon>
        <taxon>Acidisphaera</taxon>
    </lineage>
</organism>
<dbReference type="GO" id="GO:0008168">
    <property type="term" value="F:methyltransferase activity"/>
    <property type="evidence" value="ECO:0007669"/>
    <property type="project" value="UniProtKB-KW"/>
</dbReference>
<dbReference type="Proteomes" id="UP000032680">
    <property type="component" value="Unassembled WGS sequence"/>
</dbReference>
<dbReference type="EMBL" id="BANB01000046">
    <property type="protein sequence ID" value="GAN76061.1"/>
    <property type="molecule type" value="Genomic_DNA"/>
</dbReference>
<keyword evidence="3" id="KW-0808">Transferase</keyword>
<dbReference type="Pfam" id="PF13489">
    <property type="entry name" value="Methyltransf_23"/>
    <property type="match status" value="1"/>
</dbReference>